<organism evidence="3 4">
    <name type="scientific">Nocardioides gansuensis</name>
    <dbReference type="NCBI Taxonomy" id="2138300"/>
    <lineage>
        <taxon>Bacteria</taxon>
        <taxon>Bacillati</taxon>
        <taxon>Actinomycetota</taxon>
        <taxon>Actinomycetes</taxon>
        <taxon>Propionibacteriales</taxon>
        <taxon>Nocardioidaceae</taxon>
        <taxon>Nocardioides</taxon>
    </lineage>
</organism>
<dbReference type="GO" id="GO:0010181">
    <property type="term" value="F:FMN binding"/>
    <property type="evidence" value="ECO:0007669"/>
    <property type="project" value="InterPro"/>
</dbReference>
<dbReference type="RefSeq" id="WP_116571519.1">
    <property type="nucleotide sequence ID" value="NZ_QDGZ01000002.1"/>
</dbReference>
<feature type="domain" description="Flavin reductase like" evidence="2">
    <location>
        <begin position="10"/>
        <end position="147"/>
    </location>
</feature>
<dbReference type="Gene3D" id="2.30.110.10">
    <property type="entry name" value="Electron Transport, Fmn-binding Protein, Chain A"/>
    <property type="match status" value="1"/>
</dbReference>
<dbReference type="InterPro" id="IPR002563">
    <property type="entry name" value="Flavin_Rdtase-like_dom"/>
</dbReference>
<evidence type="ECO:0000259" key="2">
    <source>
        <dbReference type="SMART" id="SM00903"/>
    </source>
</evidence>
<proteinExistence type="predicted"/>
<evidence type="ECO:0000256" key="1">
    <source>
        <dbReference type="ARBA" id="ARBA00023002"/>
    </source>
</evidence>
<dbReference type="OrthoDB" id="3176898at2"/>
<dbReference type="GO" id="GO:0042602">
    <property type="term" value="F:riboflavin reductase (NADPH) activity"/>
    <property type="evidence" value="ECO:0007669"/>
    <property type="project" value="TreeGrafter"/>
</dbReference>
<dbReference type="PANTHER" id="PTHR30466">
    <property type="entry name" value="FLAVIN REDUCTASE"/>
    <property type="match status" value="1"/>
</dbReference>
<reference evidence="3 4" key="1">
    <citation type="submission" date="2018-04" db="EMBL/GenBank/DDBJ databases">
        <title>Genome of Nocardioides gansuensis WSJ-1.</title>
        <authorList>
            <person name="Wu S."/>
            <person name="Wang G."/>
        </authorList>
    </citation>
    <scope>NUCLEOTIDE SEQUENCE [LARGE SCALE GENOMIC DNA]</scope>
    <source>
        <strain evidence="3 4">WSJ-1</strain>
    </source>
</reference>
<gene>
    <name evidence="3" type="ORF">DDE18_05990</name>
</gene>
<evidence type="ECO:0000313" key="3">
    <source>
        <dbReference type="EMBL" id="PVG84047.1"/>
    </source>
</evidence>
<dbReference type="InterPro" id="IPR012349">
    <property type="entry name" value="Split_barrel_FMN-bd"/>
</dbReference>
<keyword evidence="4" id="KW-1185">Reference proteome</keyword>
<dbReference type="Pfam" id="PF01613">
    <property type="entry name" value="Flavin_Reduct"/>
    <property type="match status" value="1"/>
</dbReference>
<dbReference type="InterPro" id="IPR050268">
    <property type="entry name" value="NADH-dep_flavin_reductase"/>
</dbReference>
<dbReference type="SMART" id="SM00903">
    <property type="entry name" value="Flavin_Reduct"/>
    <property type="match status" value="1"/>
</dbReference>
<sequence length="169" mass="18219">MSDDAFGTLMASADPPLIVLTTAAENERAGCLVGFHVQSSITPQHYCVWLSKANHTYRVSLRTAHFAVHFLTPEDFTLAERFGTLSGEDTDKFAGLDVDLDQFGVPLLGACPNRMSLGRIAVLDDGSDHVCLTTRVRSAHTSGSFVPLRVSSAAHLVPGHDSEERAVQP</sequence>
<dbReference type="AlphaFoldDB" id="A0A2T8FEB3"/>
<dbReference type="Proteomes" id="UP000246018">
    <property type="component" value="Unassembled WGS sequence"/>
</dbReference>
<evidence type="ECO:0000313" key="4">
    <source>
        <dbReference type="Proteomes" id="UP000246018"/>
    </source>
</evidence>
<dbReference type="PANTHER" id="PTHR30466:SF15">
    <property type="entry name" value="POSSIBLE OXIDOREDUCTASE"/>
    <property type="match status" value="1"/>
</dbReference>
<dbReference type="SUPFAM" id="SSF50475">
    <property type="entry name" value="FMN-binding split barrel"/>
    <property type="match status" value="1"/>
</dbReference>
<name>A0A2T8FEB3_9ACTN</name>
<comment type="caution">
    <text evidence="3">The sequence shown here is derived from an EMBL/GenBank/DDBJ whole genome shotgun (WGS) entry which is preliminary data.</text>
</comment>
<dbReference type="EMBL" id="QDGZ01000002">
    <property type="protein sequence ID" value="PVG84047.1"/>
    <property type="molecule type" value="Genomic_DNA"/>
</dbReference>
<accession>A0A2T8FEB3</accession>
<keyword evidence="1" id="KW-0560">Oxidoreductase</keyword>
<protein>
    <submittedName>
        <fullName evidence="3">Flavin oxidoreductase</fullName>
    </submittedName>
</protein>